<comment type="caution">
    <text evidence="1">The sequence shown here is derived from an EMBL/GenBank/DDBJ whole genome shotgun (WGS) entry which is preliminary data.</text>
</comment>
<accession>A0ACC1J2T7</accession>
<feature type="non-terminal residue" evidence="1">
    <location>
        <position position="472"/>
    </location>
</feature>
<dbReference type="Proteomes" id="UP001150603">
    <property type="component" value="Unassembled WGS sequence"/>
</dbReference>
<organism evidence="1 2">
    <name type="scientific">Linderina macrospora</name>
    <dbReference type="NCBI Taxonomy" id="4868"/>
    <lineage>
        <taxon>Eukaryota</taxon>
        <taxon>Fungi</taxon>
        <taxon>Fungi incertae sedis</taxon>
        <taxon>Zoopagomycota</taxon>
        <taxon>Kickxellomycotina</taxon>
        <taxon>Kickxellomycetes</taxon>
        <taxon>Kickxellales</taxon>
        <taxon>Kickxellaceae</taxon>
        <taxon>Linderina</taxon>
    </lineage>
</organism>
<sequence>MLITFVSLGRYLENMAKGNASAALSTLMTLTPSQATLITYDEDGRIASEKQIPTELIQVGDDLRVFPGERIPADGTMLEGSSEVDESTVTGEAMPVRKNPGSMLVAGTVNCTGSFTMKASRVGSETTLAQIVQLVEDAQTTKAPIQAYADKVAQYFAPTVLCIALVTFIAWVIVSYTSLPKPAMFEAEAQETGSYMVGCLKIAVAVVVVACPCALGLSTPTAVMVGTGVGAQLGVLIKGGEALEAASRIDVVVFDKTGTLTQGKLAVADLDFVPSVGDMELSQRSFALLAGAAEGGSEHPLGRAIHSYAQSSLNSHALPALSTDFDSIPGQGIKCHVMLDLGAGAEYACEFGAGAEVLVGSAAFLENQGVHLPASYREAKTRQERIGRTVVLVAVAGEYAGWLALSDVLRPESIPVIATLQDSMGVECVMVTGDQPLTAQAVAAECGIRRVYAGVSPAGKAAIVRQLQSEST</sequence>
<gene>
    <name evidence="1" type="primary">CCC2_4</name>
    <name evidence="1" type="ORF">FBU59_005507</name>
</gene>
<reference evidence="1" key="1">
    <citation type="submission" date="2022-07" db="EMBL/GenBank/DDBJ databases">
        <title>Phylogenomic reconstructions and comparative analyses of Kickxellomycotina fungi.</title>
        <authorList>
            <person name="Reynolds N.K."/>
            <person name="Stajich J.E."/>
            <person name="Barry K."/>
            <person name="Grigoriev I.V."/>
            <person name="Crous P."/>
            <person name="Smith M.E."/>
        </authorList>
    </citation>
    <scope>NUCLEOTIDE SEQUENCE</scope>
    <source>
        <strain evidence="1">NRRL 5244</strain>
    </source>
</reference>
<keyword evidence="2" id="KW-1185">Reference proteome</keyword>
<dbReference type="EMBL" id="JANBPW010004405">
    <property type="protein sequence ID" value="KAJ1935040.1"/>
    <property type="molecule type" value="Genomic_DNA"/>
</dbReference>
<evidence type="ECO:0000313" key="1">
    <source>
        <dbReference type="EMBL" id="KAJ1935040.1"/>
    </source>
</evidence>
<evidence type="ECO:0000313" key="2">
    <source>
        <dbReference type="Proteomes" id="UP001150603"/>
    </source>
</evidence>
<protein>
    <submittedName>
        <fullName evidence="1">Cu(2+)-transporting P-type ATPase</fullName>
    </submittedName>
</protein>
<proteinExistence type="predicted"/>
<name>A0ACC1J2T7_9FUNG</name>